<dbReference type="VEuPathDB" id="MicrosporidiaDB:EDEG_04261"/>
<keyword evidence="2" id="KW-1185">Reference proteome</keyword>
<organism evidence="1 2">
    <name type="scientific">Edhazardia aedis (strain USNM 41457)</name>
    <name type="common">Microsporidian parasite</name>
    <dbReference type="NCBI Taxonomy" id="1003232"/>
    <lineage>
        <taxon>Eukaryota</taxon>
        <taxon>Fungi</taxon>
        <taxon>Fungi incertae sedis</taxon>
        <taxon>Microsporidia</taxon>
        <taxon>Edhazardia</taxon>
    </lineage>
</organism>
<evidence type="ECO:0000313" key="2">
    <source>
        <dbReference type="Proteomes" id="UP000003163"/>
    </source>
</evidence>
<dbReference type="Proteomes" id="UP000003163">
    <property type="component" value="Unassembled WGS sequence"/>
</dbReference>
<feature type="non-terminal residue" evidence="1">
    <location>
        <position position="1"/>
    </location>
</feature>
<dbReference type="EMBL" id="AFBI03001394">
    <property type="protein sequence ID" value="EJW04260.1"/>
    <property type="molecule type" value="Genomic_DNA"/>
</dbReference>
<dbReference type="InParanoid" id="J9DNY6"/>
<evidence type="ECO:0000313" key="1">
    <source>
        <dbReference type="EMBL" id="EJW04260.1"/>
    </source>
</evidence>
<proteinExistence type="predicted"/>
<name>J9DNY6_EDHAE</name>
<protein>
    <submittedName>
        <fullName evidence="1">Uncharacterized protein</fullName>
    </submittedName>
</protein>
<sequence>NVFVLNVIALMQKRDKKNKCIRCKNNRSYYSSCVNCYSKLCKFLEEEKENERCYKIMNFVDFNKLSEYVHKKSWKTNSKSQSDEFYKVNYELAISLEKLIAKNNDM</sequence>
<accession>J9DNY6</accession>
<dbReference type="HOGENOM" id="CLU_2229460_0_0_1"/>
<comment type="caution">
    <text evidence="1">The sequence shown here is derived from an EMBL/GenBank/DDBJ whole genome shotgun (WGS) entry which is preliminary data.</text>
</comment>
<gene>
    <name evidence="1" type="ORF">EDEG_04261</name>
</gene>
<dbReference type="AlphaFoldDB" id="J9DNY6"/>
<reference evidence="2" key="2">
    <citation type="submission" date="2015-07" db="EMBL/GenBank/DDBJ databases">
        <title>Contrasting host-pathogen interactions and genome evolution in two generalist and specialist microsporidian pathogens of mosquitoes.</title>
        <authorList>
            <consortium name="The Broad Institute Genomics Platform"/>
            <consortium name="The Broad Institute Genome Sequencing Center for Infectious Disease"/>
            <person name="Cuomo C.A."/>
            <person name="Sanscrainte N.D."/>
            <person name="Goldberg J.M."/>
            <person name="Heiman D."/>
            <person name="Young S."/>
            <person name="Zeng Q."/>
            <person name="Becnel J.J."/>
            <person name="Birren B.W."/>
        </authorList>
    </citation>
    <scope>NUCLEOTIDE SEQUENCE [LARGE SCALE GENOMIC DNA]</scope>
    <source>
        <strain evidence="2">USNM 41457</strain>
    </source>
</reference>
<reference evidence="1 2" key="1">
    <citation type="submission" date="2011-08" db="EMBL/GenBank/DDBJ databases">
        <authorList>
            <person name="Liu Z.J."/>
            <person name="Shi F.L."/>
            <person name="Lu J.Q."/>
            <person name="Li M."/>
            <person name="Wang Z.L."/>
        </authorList>
    </citation>
    <scope>NUCLEOTIDE SEQUENCE [LARGE SCALE GENOMIC DNA]</scope>
    <source>
        <strain evidence="1 2">USNM 41457</strain>
    </source>
</reference>